<feature type="binding site" evidence="7">
    <location>
        <position position="81"/>
    </location>
    <ligand>
        <name>Mg(2+)</name>
        <dbReference type="ChEBI" id="CHEBI:18420"/>
        <label>2</label>
    </ligand>
</feature>
<keyword evidence="6 7" id="KW-0472">Membrane</keyword>
<evidence type="ECO:0000256" key="8">
    <source>
        <dbReference type="PIRSR" id="PIRSR600760-2"/>
    </source>
</evidence>
<dbReference type="GO" id="GO:0007165">
    <property type="term" value="P:signal transduction"/>
    <property type="evidence" value="ECO:0007669"/>
    <property type="project" value="TreeGrafter"/>
</dbReference>
<feature type="binding site" evidence="8">
    <location>
        <position position="83"/>
    </location>
    <ligand>
        <name>Mg(2+)</name>
        <dbReference type="ChEBI" id="CHEBI:18420"/>
        <label>1</label>
        <note>catalytic</note>
    </ligand>
</feature>
<feature type="binding site" evidence="7">
    <location>
        <position position="62"/>
    </location>
    <ligand>
        <name>substrate</name>
    </ligand>
</feature>
<dbReference type="EC" id="3.1.3.7" evidence="7"/>
<dbReference type="PANTHER" id="PTHR20854:SF4">
    <property type="entry name" value="INOSITOL-1-MONOPHOSPHATASE-RELATED"/>
    <property type="match status" value="1"/>
</dbReference>
<sequence>MKELLSLAVRAAKCAGEAILKHYQNYTLFQKSDKSPLTTADLAANDEIFKILSQTNIPICSEESILDDDLRLNLDKFWLVDPLDGTKEFIAQNGEFCVCIALIERGRPILGVIYIPIKDEIFYSCIGEKLYKNDEILKPLDKSPNLFLLGKHGNSKKGLSLANSLNLEPFRIGSAIKFCILSQNKASVYARFGASSIWDIAAGEFLLTQSGGVLIDLKTKKPPLYNQKNLINNPFIALDSNSLNLLNQSFEIIEKFATTK</sequence>
<dbReference type="GO" id="GO:0006790">
    <property type="term" value="P:sulfur compound metabolic process"/>
    <property type="evidence" value="ECO:0007669"/>
    <property type="project" value="InterPro"/>
</dbReference>
<feature type="binding site" evidence="7">
    <location>
        <position position="81"/>
    </location>
    <ligand>
        <name>Mg(2+)</name>
        <dbReference type="ChEBI" id="CHEBI:18420"/>
        <label>1</label>
    </ligand>
</feature>
<reference evidence="9 10" key="1">
    <citation type="submission" date="2016-02" db="EMBL/GenBank/DDBJ databases">
        <authorList>
            <consortium name="Pathogen Informatics"/>
        </authorList>
    </citation>
    <scope>NUCLEOTIDE SEQUENCE [LARGE SCALE GENOMIC DNA]</scope>
    <source>
        <strain evidence="9 10">RC20</strain>
    </source>
</reference>
<dbReference type="HAMAP" id="MF_02095">
    <property type="entry name" value="CysQ"/>
    <property type="match status" value="1"/>
</dbReference>
<name>A0A128EMI0_9BACT</name>
<dbReference type="EMBL" id="FIZP01000001">
    <property type="protein sequence ID" value="CZE46724.1"/>
    <property type="molecule type" value="Genomic_DNA"/>
</dbReference>
<feature type="binding site" evidence="7">
    <location>
        <position position="84"/>
    </location>
    <ligand>
        <name>Mg(2+)</name>
        <dbReference type="ChEBI" id="CHEBI:18420"/>
        <label>2</label>
    </ligand>
</feature>
<evidence type="ECO:0000256" key="3">
    <source>
        <dbReference type="ARBA" id="ARBA00022519"/>
    </source>
</evidence>
<dbReference type="InterPro" id="IPR006240">
    <property type="entry name" value="CysQ"/>
</dbReference>
<evidence type="ECO:0000313" key="9">
    <source>
        <dbReference type="EMBL" id="CZE46724.1"/>
    </source>
</evidence>
<dbReference type="InterPro" id="IPR000760">
    <property type="entry name" value="Inositol_monophosphatase-like"/>
</dbReference>
<evidence type="ECO:0000256" key="2">
    <source>
        <dbReference type="ARBA" id="ARBA00022475"/>
    </source>
</evidence>
<dbReference type="OrthoDB" id="9785695at2"/>
<dbReference type="Gene3D" id="3.40.190.80">
    <property type="match status" value="1"/>
</dbReference>
<keyword evidence="2 7" id="KW-1003">Cell membrane</keyword>
<evidence type="ECO:0000256" key="6">
    <source>
        <dbReference type="ARBA" id="ARBA00023136"/>
    </source>
</evidence>
<dbReference type="GO" id="GO:0006020">
    <property type="term" value="P:inositol metabolic process"/>
    <property type="evidence" value="ECO:0007669"/>
    <property type="project" value="TreeGrafter"/>
</dbReference>
<keyword evidence="10" id="KW-1185">Reference proteome</keyword>
<feature type="binding site" evidence="7">
    <location>
        <position position="199"/>
    </location>
    <ligand>
        <name>Mg(2+)</name>
        <dbReference type="ChEBI" id="CHEBI:18420"/>
        <label>2</label>
    </ligand>
</feature>
<organism evidence="9 10">
    <name type="scientific">Campylobacter geochelonis</name>
    <dbReference type="NCBI Taxonomy" id="1780362"/>
    <lineage>
        <taxon>Bacteria</taxon>
        <taxon>Pseudomonadati</taxon>
        <taxon>Campylobacterota</taxon>
        <taxon>Epsilonproteobacteria</taxon>
        <taxon>Campylobacterales</taxon>
        <taxon>Campylobacteraceae</taxon>
        <taxon>Campylobacter</taxon>
    </lineage>
</organism>
<feature type="binding site" evidence="8">
    <location>
        <position position="81"/>
    </location>
    <ligand>
        <name>Mg(2+)</name>
        <dbReference type="ChEBI" id="CHEBI:18420"/>
        <label>1</label>
        <note>catalytic</note>
    </ligand>
</feature>
<dbReference type="InterPro" id="IPR020550">
    <property type="entry name" value="Inositol_monophosphatase_CS"/>
</dbReference>
<feature type="binding site" evidence="7">
    <location>
        <position position="199"/>
    </location>
    <ligand>
        <name>substrate</name>
    </ligand>
</feature>
<feature type="binding site" evidence="8">
    <location>
        <position position="84"/>
    </location>
    <ligand>
        <name>Mg(2+)</name>
        <dbReference type="ChEBI" id="CHEBI:18420"/>
        <label>1</label>
        <note>catalytic</note>
    </ligand>
</feature>
<accession>A0A128EMI0</accession>
<protein>
    <recommendedName>
        <fullName evidence="7">3'(2'),5'-bisphosphate nucleotidase CysQ</fullName>
        <ecNumber evidence="7">3.1.3.7</ecNumber>
    </recommendedName>
    <alternativeName>
        <fullName evidence="7">3'(2'),5-bisphosphonucleoside 3'(2')-phosphohydrolase</fullName>
    </alternativeName>
    <alternativeName>
        <fullName evidence="7">3'-phosphoadenosine 5'-phosphate phosphatase</fullName>
        <shortName evidence="7">PAP phosphatase</shortName>
    </alternativeName>
</protein>
<dbReference type="GO" id="GO:0008441">
    <property type="term" value="F:3'(2'),5'-bisphosphate nucleotidase activity"/>
    <property type="evidence" value="ECO:0007669"/>
    <property type="project" value="UniProtKB-UniRule"/>
</dbReference>
<evidence type="ECO:0000256" key="1">
    <source>
        <dbReference type="ARBA" id="ARBA00005289"/>
    </source>
</evidence>
<proteinExistence type="inferred from homology"/>
<gene>
    <name evidence="9" type="primary">cysQ_2</name>
    <name evidence="7" type="synonym">cysQ</name>
    <name evidence="9" type="ORF">ERS672216_00523</name>
</gene>
<dbReference type="SUPFAM" id="SSF56655">
    <property type="entry name" value="Carbohydrate phosphatase"/>
    <property type="match status" value="1"/>
</dbReference>
<keyword evidence="5 7" id="KW-0460">Magnesium</keyword>
<comment type="cofactor">
    <cofactor evidence="7 8">
        <name>Mg(2+)</name>
        <dbReference type="ChEBI" id="CHEBI:18420"/>
    </cofactor>
</comment>
<dbReference type="PANTHER" id="PTHR20854">
    <property type="entry name" value="INOSITOL MONOPHOSPHATASE"/>
    <property type="match status" value="1"/>
</dbReference>
<dbReference type="PROSITE" id="PS00630">
    <property type="entry name" value="IMP_2"/>
    <property type="match status" value="1"/>
</dbReference>
<dbReference type="CDD" id="cd01638">
    <property type="entry name" value="CysQ"/>
    <property type="match status" value="1"/>
</dbReference>
<dbReference type="GO" id="GO:0008934">
    <property type="term" value="F:inositol monophosphate 1-phosphatase activity"/>
    <property type="evidence" value="ECO:0007669"/>
    <property type="project" value="TreeGrafter"/>
</dbReference>
<evidence type="ECO:0000256" key="5">
    <source>
        <dbReference type="ARBA" id="ARBA00022842"/>
    </source>
</evidence>
<keyword evidence="7 9" id="KW-0378">Hydrolase</keyword>
<dbReference type="Proteomes" id="UP000069632">
    <property type="component" value="Unassembled WGS sequence"/>
</dbReference>
<feature type="binding site" evidence="7">
    <location>
        <begin position="83"/>
        <end position="86"/>
    </location>
    <ligand>
        <name>substrate</name>
    </ligand>
</feature>
<comment type="catalytic activity">
    <reaction evidence="7">
        <text>adenosine 3',5'-bisphosphate + H2O = AMP + phosphate</text>
        <dbReference type="Rhea" id="RHEA:10040"/>
        <dbReference type="ChEBI" id="CHEBI:15377"/>
        <dbReference type="ChEBI" id="CHEBI:43474"/>
        <dbReference type="ChEBI" id="CHEBI:58343"/>
        <dbReference type="ChEBI" id="CHEBI:456215"/>
        <dbReference type="EC" id="3.1.3.7"/>
    </reaction>
</comment>
<evidence type="ECO:0000256" key="4">
    <source>
        <dbReference type="ARBA" id="ARBA00022723"/>
    </source>
</evidence>
<comment type="similarity">
    <text evidence="1 7">Belongs to the inositol monophosphatase superfamily. CysQ family.</text>
</comment>
<keyword evidence="3" id="KW-0997">Cell inner membrane</keyword>
<feature type="binding site" evidence="8">
    <location>
        <position position="62"/>
    </location>
    <ligand>
        <name>Mg(2+)</name>
        <dbReference type="ChEBI" id="CHEBI:18420"/>
        <label>1</label>
        <note>catalytic</note>
    </ligand>
</feature>
<dbReference type="GO" id="GO:0046854">
    <property type="term" value="P:phosphatidylinositol phosphate biosynthetic process"/>
    <property type="evidence" value="ECO:0007669"/>
    <property type="project" value="InterPro"/>
</dbReference>
<feature type="binding site" evidence="7">
    <location>
        <position position="62"/>
    </location>
    <ligand>
        <name>Mg(2+)</name>
        <dbReference type="ChEBI" id="CHEBI:18420"/>
        <label>1</label>
    </ligand>
</feature>
<evidence type="ECO:0000256" key="7">
    <source>
        <dbReference type="HAMAP-Rule" id="MF_02095"/>
    </source>
</evidence>
<comment type="function">
    <text evidence="7">Converts adenosine-3',5'-bisphosphate (PAP) to AMP.</text>
</comment>
<comment type="subcellular location">
    <subcellularLocation>
        <location evidence="7">Cell membrane</location>
        <topology evidence="7">Peripheral membrane protein</topology>
        <orientation evidence="7">Cytoplasmic side</orientation>
    </subcellularLocation>
</comment>
<dbReference type="RefSeq" id="WP_075493047.1">
    <property type="nucleotide sequence ID" value="NZ_CP053844.1"/>
</dbReference>
<evidence type="ECO:0000313" key="10">
    <source>
        <dbReference type="Proteomes" id="UP000069632"/>
    </source>
</evidence>
<dbReference type="AlphaFoldDB" id="A0A128EMI0"/>
<keyword evidence="4 7" id="KW-0479">Metal-binding</keyword>
<dbReference type="Gene3D" id="3.30.540.10">
    <property type="entry name" value="Fructose-1,6-Bisphosphatase, subunit A, domain 1"/>
    <property type="match status" value="1"/>
</dbReference>
<feature type="binding site" evidence="8">
    <location>
        <position position="199"/>
    </location>
    <ligand>
        <name>Mg(2+)</name>
        <dbReference type="ChEBI" id="CHEBI:18420"/>
        <label>1</label>
        <note>catalytic</note>
    </ligand>
</feature>
<dbReference type="GO" id="GO:0005886">
    <property type="term" value="C:plasma membrane"/>
    <property type="evidence" value="ECO:0007669"/>
    <property type="project" value="UniProtKB-SubCell"/>
</dbReference>
<feature type="binding site" evidence="7">
    <location>
        <position position="83"/>
    </location>
    <ligand>
        <name>Mg(2+)</name>
        <dbReference type="ChEBI" id="CHEBI:18420"/>
        <label>1</label>
    </ligand>
</feature>
<dbReference type="Pfam" id="PF00459">
    <property type="entry name" value="Inositol_P"/>
    <property type="match status" value="1"/>
</dbReference>
<dbReference type="GO" id="GO:0000287">
    <property type="term" value="F:magnesium ion binding"/>
    <property type="evidence" value="ECO:0007669"/>
    <property type="project" value="UniProtKB-UniRule"/>
</dbReference>